<organism evidence="1 2">
    <name type="scientific">Edaphobacillus lindanitolerans</name>
    <dbReference type="NCBI Taxonomy" id="550447"/>
    <lineage>
        <taxon>Bacteria</taxon>
        <taxon>Bacillati</taxon>
        <taxon>Bacillota</taxon>
        <taxon>Bacilli</taxon>
        <taxon>Bacillales</taxon>
        <taxon>Bacillaceae</taxon>
        <taxon>Edaphobacillus</taxon>
    </lineage>
</organism>
<dbReference type="EMBL" id="FTPL01000004">
    <property type="protein sequence ID" value="SIT91725.1"/>
    <property type="molecule type" value="Genomic_DNA"/>
</dbReference>
<proteinExistence type="predicted"/>
<reference evidence="2" key="1">
    <citation type="submission" date="2017-01" db="EMBL/GenBank/DDBJ databases">
        <authorList>
            <person name="Varghese N."/>
            <person name="Submissions S."/>
        </authorList>
    </citation>
    <scope>NUCLEOTIDE SEQUENCE [LARGE SCALE GENOMIC DNA]</scope>
    <source>
        <strain evidence="2">MNA4</strain>
    </source>
</reference>
<dbReference type="Proteomes" id="UP000187550">
    <property type="component" value="Unassembled WGS sequence"/>
</dbReference>
<dbReference type="AlphaFoldDB" id="A0A1U7PQ53"/>
<name>A0A1U7PQ53_9BACI</name>
<dbReference type="STRING" id="550447.SAMN05428946_2729"/>
<sequence length="83" mass="9748">MREYLLRMHAETLKRLDQKEDMHLQAWLGHMVTATREQGKKQVPVYKTFRDFFDREKELEGLYGPKSDPRKSRLADIAAVANG</sequence>
<protein>
    <submittedName>
        <fullName evidence="1">Uncharacterized protein</fullName>
    </submittedName>
</protein>
<gene>
    <name evidence="1" type="ORF">SAMN05428946_2729</name>
</gene>
<keyword evidence="2" id="KW-1185">Reference proteome</keyword>
<accession>A0A1U7PQ53</accession>
<evidence type="ECO:0000313" key="2">
    <source>
        <dbReference type="Proteomes" id="UP000187550"/>
    </source>
</evidence>
<evidence type="ECO:0000313" key="1">
    <source>
        <dbReference type="EMBL" id="SIT91725.1"/>
    </source>
</evidence>